<evidence type="ECO:0000256" key="1">
    <source>
        <dbReference type="SAM" id="MobiDB-lite"/>
    </source>
</evidence>
<evidence type="ECO:0000313" key="3">
    <source>
        <dbReference type="Proteomes" id="UP001054945"/>
    </source>
</evidence>
<gene>
    <name evidence="2" type="ORF">CEXT_19351</name>
</gene>
<dbReference type="AlphaFoldDB" id="A0AAV4Y1N9"/>
<dbReference type="EMBL" id="BPLR01001290">
    <property type="protein sequence ID" value="GIZ01381.1"/>
    <property type="molecule type" value="Genomic_DNA"/>
</dbReference>
<reference evidence="2 3" key="1">
    <citation type="submission" date="2021-06" db="EMBL/GenBank/DDBJ databases">
        <title>Caerostris extrusa draft genome.</title>
        <authorList>
            <person name="Kono N."/>
            <person name="Arakawa K."/>
        </authorList>
    </citation>
    <scope>NUCLEOTIDE SEQUENCE [LARGE SCALE GENOMIC DNA]</scope>
</reference>
<keyword evidence="3" id="KW-1185">Reference proteome</keyword>
<feature type="region of interest" description="Disordered" evidence="1">
    <location>
        <begin position="1"/>
        <end position="30"/>
    </location>
</feature>
<accession>A0AAV4Y1N9</accession>
<comment type="caution">
    <text evidence="2">The sequence shown here is derived from an EMBL/GenBank/DDBJ whole genome shotgun (WGS) entry which is preliminary data.</text>
</comment>
<dbReference type="Proteomes" id="UP001054945">
    <property type="component" value="Unassembled WGS sequence"/>
</dbReference>
<evidence type="ECO:0000313" key="2">
    <source>
        <dbReference type="EMBL" id="GIZ01381.1"/>
    </source>
</evidence>
<feature type="compositionally biased region" description="Polar residues" evidence="1">
    <location>
        <begin position="1"/>
        <end position="15"/>
    </location>
</feature>
<organism evidence="2 3">
    <name type="scientific">Caerostris extrusa</name>
    <name type="common">Bark spider</name>
    <name type="synonym">Caerostris bankana</name>
    <dbReference type="NCBI Taxonomy" id="172846"/>
    <lineage>
        <taxon>Eukaryota</taxon>
        <taxon>Metazoa</taxon>
        <taxon>Ecdysozoa</taxon>
        <taxon>Arthropoda</taxon>
        <taxon>Chelicerata</taxon>
        <taxon>Arachnida</taxon>
        <taxon>Araneae</taxon>
        <taxon>Araneomorphae</taxon>
        <taxon>Entelegynae</taxon>
        <taxon>Araneoidea</taxon>
        <taxon>Araneidae</taxon>
        <taxon>Caerostris</taxon>
    </lineage>
</organism>
<name>A0AAV4Y1N9_CAEEX</name>
<feature type="compositionally biased region" description="Low complexity" evidence="1">
    <location>
        <begin position="18"/>
        <end position="29"/>
    </location>
</feature>
<sequence length="129" mass="14594">MPTISGRHQSILTRKTPTDPTSSQPSPVSDATCYTDSLKIVRILKFLLTTHLSTQARYRDLIVDIAFHETSTYITTIEVNNELNSDHIPVINIYMKGLQHSGNIQTVMYADDTTLISKHQDKHLINENL</sequence>
<evidence type="ECO:0008006" key="4">
    <source>
        <dbReference type="Google" id="ProtNLM"/>
    </source>
</evidence>
<proteinExistence type="predicted"/>
<protein>
    <recommendedName>
        <fullName evidence="4">Reverse transcriptase domain-containing protein</fullName>
    </recommendedName>
</protein>